<keyword evidence="9 10" id="KW-0742">SOS response</keyword>
<dbReference type="InterPro" id="IPR003395">
    <property type="entry name" value="RecF/RecN/SMC_N"/>
</dbReference>
<keyword evidence="4 9" id="KW-0963">Cytoplasm</keyword>
<reference evidence="12" key="2">
    <citation type="submission" date="2020-09" db="EMBL/GenBank/DDBJ databases">
        <authorList>
            <person name="Sun Q."/>
            <person name="Zhou Y."/>
        </authorList>
    </citation>
    <scope>NUCLEOTIDE SEQUENCE</scope>
    <source>
        <strain evidence="12">CGMCC 1.15290</strain>
    </source>
</reference>
<feature type="binding site" evidence="9">
    <location>
        <begin position="31"/>
        <end position="38"/>
    </location>
    <ligand>
        <name>ATP</name>
        <dbReference type="ChEBI" id="CHEBI:30616"/>
    </ligand>
</feature>
<comment type="subcellular location">
    <subcellularLocation>
        <location evidence="1 9 10">Cytoplasm</location>
    </subcellularLocation>
</comment>
<dbReference type="GO" id="GO:0005737">
    <property type="term" value="C:cytoplasm"/>
    <property type="evidence" value="ECO:0007669"/>
    <property type="project" value="UniProtKB-SubCell"/>
</dbReference>
<protein>
    <recommendedName>
        <fullName evidence="3 9">DNA replication and repair protein RecF</fullName>
    </recommendedName>
</protein>
<dbReference type="Pfam" id="PF02463">
    <property type="entry name" value="SMC_N"/>
    <property type="match status" value="1"/>
</dbReference>
<reference evidence="12" key="1">
    <citation type="journal article" date="2014" name="Int. J. Syst. Evol. Microbiol.">
        <title>Complete genome sequence of Corynebacterium casei LMG S-19264T (=DSM 44701T), isolated from a smear-ripened cheese.</title>
        <authorList>
            <consortium name="US DOE Joint Genome Institute (JGI-PGF)"/>
            <person name="Walter F."/>
            <person name="Albersmeier A."/>
            <person name="Kalinowski J."/>
            <person name="Ruckert C."/>
        </authorList>
    </citation>
    <scope>NUCLEOTIDE SEQUENCE</scope>
    <source>
        <strain evidence="12">CGMCC 1.15290</strain>
    </source>
</reference>
<feature type="domain" description="RecF/RecN/SMC N-terminal" evidence="11">
    <location>
        <begin position="5"/>
        <end position="347"/>
    </location>
</feature>
<dbReference type="Gene3D" id="3.40.50.300">
    <property type="entry name" value="P-loop containing nucleotide triphosphate hydrolases"/>
    <property type="match status" value="1"/>
</dbReference>
<dbReference type="GO" id="GO:0000731">
    <property type="term" value="P:DNA synthesis involved in DNA repair"/>
    <property type="evidence" value="ECO:0007669"/>
    <property type="project" value="TreeGrafter"/>
</dbReference>
<keyword evidence="13" id="KW-1185">Reference proteome</keyword>
<evidence type="ECO:0000259" key="11">
    <source>
        <dbReference type="Pfam" id="PF02463"/>
    </source>
</evidence>
<evidence type="ECO:0000256" key="1">
    <source>
        <dbReference type="ARBA" id="ARBA00004496"/>
    </source>
</evidence>
<dbReference type="SUPFAM" id="SSF52540">
    <property type="entry name" value="P-loop containing nucleoside triphosphate hydrolases"/>
    <property type="match status" value="1"/>
</dbReference>
<dbReference type="PROSITE" id="PS00618">
    <property type="entry name" value="RECF_2"/>
    <property type="match status" value="1"/>
</dbReference>
<dbReference type="PANTHER" id="PTHR32182:SF0">
    <property type="entry name" value="DNA REPLICATION AND REPAIR PROTEIN RECF"/>
    <property type="match status" value="1"/>
</dbReference>
<evidence type="ECO:0000256" key="10">
    <source>
        <dbReference type="RuleBase" id="RU000578"/>
    </source>
</evidence>
<dbReference type="InterPro" id="IPR018078">
    <property type="entry name" value="DNA-binding_RecF_CS"/>
</dbReference>
<dbReference type="InterPro" id="IPR042174">
    <property type="entry name" value="RecF_2"/>
</dbReference>
<dbReference type="RefSeq" id="WP_188952239.1">
    <property type="nucleotide sequence ID" value="NZ_BMIB01000002.1"/>
</dbReference>
<evidence type="ECO:0000313" key="13">
    <source>
        <dbReference type="Proteomes" id="UP000627292"/>
    </source>
</evidence>
<dbReference type="NCBIfam" id="TIGR00611">
    <property type="entry name" value="recf"/>
    <property type="match status" value="1"/>
</dbReference>
<keyword evidence="6 9" id="KW-0547">Nucleotide-binding</keyword>
<dbReference type="EMBL" id="BMIB01000002">
    <property type="protein sequence ID" value="GGH67723.1"/>
    <property type="molecule type" value="Genomic_DNA"/>
</dbReference>
<evidence type="ECO:0000256" key="9">
    <source>
        <dbReference type="HAMAP-Rule" id="MF_00365"/>
    </source>
</evidence>
<comment type="caution">
    <text evidence="12">The sequence shown here is derived from an EMBL/GenBank/DDBJ whole genome shotgun (WGS) entry which is preliminary data.</text>
</comment>
<keyword evidence="5 9" id="KW-0235">DNA replication</keyword>
<name>A0A917MW01_9BACT</name>
<keyword evidence="9 10" id="KW-0234">DNA repair</keyword>
<dbReference type="GO" id="GO:0006260">
    <property type="term" value="P:DNA replication"/>
    <property type="evidence" value="ECO:0007669"/>
    <property type="project" value="UniProtKB-UniRule"/>
</dbReference>
<proteinExistence type="inferred from homology"/>
<keyword evidence="7 9" id="KW-0067">ATP-binding</keyword>
<dbReference type="Proteomes" id="UP000627292">
    <property type="component" value="Unassembled WGS sequence"/>
</dbReference>
<dbReference type="InterPro" id="IPR027417">
    <property type="entry name" value="P-loop_NTPase"/>
</dbReference>
<comment type="function">
    <text evidence="9 10">The RecF protein is involved in DNA metabolism; it is required for DNA replication and normal SOS inducibility. RecF binds preferentially to single-stranded, linear DNA. It also seems to bind ATP.</text>
</comment>
<evidence type="ECO:0000256" key="5">
    <source>
        <dbReference type="ARBA" id="ARBA00022705"/>
    </source>
</evidence>
<dbReference type="AlphaFoldDB" id="A0A917MW01"/>
<evidence type="ECO:0000256" key="8">
    <source>
        <dbReference type="ARBA" id="ARBA00023125"/>
    </source>
</evidence>
<evidence type="ECO:0000256" key="6">
    <source>
        <dbReference type="ARBA" id="ARBA00022741"/>
    </source>
</evidence>
<dbReference type="InterPro" id="IPR001238">
    <property type="entry name" value="DNA-binding_RecF"/>
</dbReference>
<dbReference type="HAMAP" id="MF_00365">
    <property type="entry name" value="RecF"/>
    <property type="match status" value="1"/>
</dbReference>
<organism evidence="12 13">
    <name type="scientific">Filimonas zeae</name>
    <dbReference type="NCBI Taxonomy" id="1737353"/>
    <lineage>
        <taxon>Bacteria</taxon>
        <taxon>Pseudomonadati</taxon>
        <taxon>Bacteroidota</taxon>
        <taxon>Chitinophagia</taxon>
        <taxon>Chitinophagales</taxon>
        <taxon>Chitinophagaceae</taxon>
        <taxon>Filimonas</taxon>
    </lineage>
</organism>
<keyword evidence="9 10" id="KW-0227">DNA damage</keyword>
<evidence type="ECO:0000256" key="3">
    <source>
        <dbReference type="ARBA" id="ARBA00020170"/>
    </source>
</evidence>
<dbReference type="GO" id="GO:0009432">
    <property type="term" value="P:SOS response"/>
    <property type="evidence" value="ECO:0007669"/>
    <property type="project" value="UniProtKB-UniRule"/>
</dbReference>
<dbReference type="GO" id="GO:0006302">
    <property type="term" value="P:double-strand break repair"/>
    <property type="evidence" value="ECO:0007669"/>
    <property type="project" value="TreeGrafter"/>
</dbReference>
<dbReference type="GO" id="GO:0003697">
    <property type="term" value="F:single-stranded DNA binding"/>
    <property type="evidence" value="ECO:0007669"/>
    <property type="project" value="UniProtKB-UniRule"/>
</dbReference>
<dbReference type="GO" id="GO:0005524">
    <property type="term" value="F:ATP binding"/>
    <property type="evidence" value="ECO:0007669"/>
    <property type="project" value="UniProtKB-UniRule"/>
</dbReference>
<evidence type="ECO:0000256" key="4">
    <source>
        <dbReference type="ARBA" id="ARBA00022490"/>
    </source>
</evidence>
<gene>
    <name evidence="9 12" type="primary">recF</name>
    <name evidence="12" type="ORF">GCM10011379_23320</name>
</gene>
<dbReference type="PANTHER" id="PTHR32182">
    <property type="entry name" value="DNA REPLICATION AND REPAIR PROTEIN RECF"/>
    <property type="match status" value="1"/>
</dbReference>
<dbReference type="Gene3D" id="1.20.1050.90">
    <property type="entry name" value="RecF/RecN/SMC, N-terminal domain"/>
    <property type="match status" value="1"/>
</dbReference>
<sequence length="360" mass="41535">MFGFRHIVLTQFRNYLYQSFSFTERIVGISGENGSGKTNLLDAVYYLCFTRSYFSRTDAQNVHHGQQGMRLEAQLLKNDEAGKLVCIVRENNKKEFYANDEEYKKFSDHIGLYPAVMIAPDDTELITGGSEDRRKMIDTLLSQIYPGYLQQLIAYNKILQQRNSLLKAAAEHKRLDTSLLEILDMQLCERGDVIYQWRKTFAAEFIPLVQQQYISIAGKDDQVQLTYDSQLHNASMAELLQQNRQRDMYLARTGAGIHKDDIDMHMNGLVFKNIASQGQRKSLLFALKLSEFLTLKQQKGFTPVLLLDDVFEKLDAGRMHNLLHRVCVEEQGQVFITDTHNERLEKAFIDLAVPYQLVQL</sequence>
<evidence type="ECO:0000256" key="7">
    <source>
        <dbReference type="ARBA" id="ARBA00022840"/>
    </source>
</evidence>
<accession>A0A917MW01</accession>
<keyword evidence="8 9" id="KW-0238">DNA-binding</keyword>
<comment type="similarity">
    <text evidence="2 9 10">Belongs to the RecF family.</text>
</comment>
<evidence type="ECO:0000313" key="12">
    <source>
        <dbReference type="EMBL" id="GGH67723.1"/>
    </source>
</evidence>
<evidence type="ECO:0000256" key="2">
    <source>
        <dbReference type="ARBA" id="ARBA00008016"/>
    </source>
</evidence>